<keyword evidence="2" id="KW-1185">Reference proteome</keyword>
<proteinExistence type="predicted"/>
<reference evidence="1 2" key="1">
    <citation type="submission" date="2012-12" db="EMBL/GenBank/DDBJ databases">
        <title>Genome assembly of Fulvivirga imtechensis AK7.</title>
        <authorList>
            <person name="Nupur N."/>
            <person name="Khatri I."/>
            <person name="Kumar R."/>
            <person name="Subramanian S."/>
            <person name="Pinnaka A."/>
        </authorList>
    </citation>
    <scope>NUCLEOTIDE SEQUENCE [LARGE SCALE GENOMIC DNA]</scope>
    <source>
        <strain evidence="1 2">AK7</strain>
    </source>
</reference>
<protein>
    <submittedName>
        <fullName evidence="1">Uncharacterized protein</fullName>
    </submittedName>
</protein>
<evidence type="ECO:0000313" key="2">
    <source>
        <dbReference type="Proteomes" id="UP000011135"/>
    </source>
</evidence>
<dbReference type="EMBL" id="AMZN01000056">
    <property type="protein sequence ID" value="ELR70078.1"/>
    <property type="molecule type" value="Genomic_DNA"/>
</dbReference>
<evidence type="ECO:0000313" key="1">
    <source>
        <dbReference type="EMBL" id="ELR70078.1"/>
    </source>
</evidence>
<name>L8JPE1_9BACT</name>
<sequence length="46" mass="5555">MIPWLFRLPTFSPVPYKYHHVILKFLDRNGENIPNTTQTRQKPDLM</sequence>
<dbReference type="Proteomes" id="UP000011135">
    <property type="component" value="Unassembled WGS sequence"/>
</dbReference>
<dbReference type="AlphaFoldDB" id="L8JPE1"/>
<dbReference type="STRING" id="1237149.C900_04075"/>
<accession>L8JPE1</accession>
<gene>
    <name evidence="1" type="ORF">C900_04075</name>
</gene>
<comment type="caution">
    <text evidence="1">The sequence shown here is derived from an EMBL/GenBank/DDBJ whole genome shotgun (WGS) entry which is preliminary data.</text>
</comment>
<organism evidence="1 2">
    <name type="scientific">Fulvivirga imtechensis AK7</name>
    <dbReference type="NCBI Taxonomy" id="1237149"/>
    <lineage>
        <taxon>Bacteria</taxon>
        <taxon>Pseudomonadati</taxon>
        <taxon>Bacteroidota</taxon>
        <taxon>Cytophagia</taxon>
        <taxon>Cytophagales</taxon>
        <taxon>Fulvivirgaceae</taxon>
        <taxon>Fulvivirga</taxon>
    </lineage>
</organism>